<keyword evidence="4" id="KW-0238">DNA-binding</keyword>
<organism evidence="4 5">
    <name type="scientific">Danxiaibacter flavus</name>
    <dbReference type="NCBI Taxonomy" id="3049108"/>
    <lineage>
        <taxon>Bacteria</taxon>
        <taxon>Pseudomonadati</taxon>
        <taxon>Bacteroidota</taxon>
        <taxon>Chitinophagia</taxon>
        <taxon>Chitinophagales</taxon>
        <taxon>Chitinophagaceae</taxon>
        <taxon>Danxiaibacter</taxon>
    </lineage>
</organism>
<dbReference type="PROSITE" id="PS50110">
    <property type="entry name" value="RESPONSE_REGULATORY"/>
    <property type="match status" value="1"/>
</dbReference>
<dbReference type="InterPro" id="IPR001789">
    <property type="entry name" value="Sig_transdc_resp-reg_receiver"/>
</dbReference>
<keyword evidence="5" id="KW-1185">Reference proteome</keyword>
<feature type="domain" description="Response regulatory" evidence="2">
    <location>
        <begin position="8"/>
        <end position="119"/>
    </location>
</feature>
<dbReference type="InterPro" id="IPR007492">
    <property type="entry name" value="LytTR_DNA-bd_dom"/>
</dbReference>
<dbReference type="PROSITE" id="PS50930">
    <property type="entry name" value="HTH_LYTTR"/>
    <property type="match status" value="1"/>
</dbReference>
<dbReference type="GO" id="GO:0003677">
    <property type="term" value="F:DNA binding"/>
    <property type="evidence" value="ECO:0007669"/>
    <property type="project" value="UniProtKB-KW"/>
</dbReference>
<feature type="modified residue" description="4-aspartylphosphate" evidence="1">
    <location>
        <position position="59"/>
    </location>
</feature>
<name>A0ABV3ZC60_9BACT</name>
<evidence type="ECO:0000313" key="5">
    <source>
        <dbReference type="Proteomes" id="UP001560573"/>
    </source>
</evidence>
<proteinExistence type="predicted"/>
<dbReference type="InterPro" id="IPR046947">
    <property type="entry name" value="LytR-like"/>
</dbReference>
<dbReference type="PANTHER" id="PTHR37299">
    <property type="entry name" value="TRANSCRIPTIONAL REGULATOR-RELATED"/>
    <property type="match status" value="1"/>
</dbReference>
<dbReference type="SMART" id="SM00850">
    <property type="entry name" value="LytTR"/>
    <property type="match status" value="1"/>
</dbReference>
<evidence type="ECO:0000313" key="4">
    <source>
        <dbReference type="EMBL" id="MEX6687433.1"/>
    </source>
</evidence>
<dbReference type="SUPFAM" id="SSF52172">
    <property type="entry name" value="CheY-like"/>
    <property type="match status" value="1"/>
</dbReference>
<dbReference type="Gene3D" id="2.40.50.1020">
    <property type="entry name" value="LytTr DNA-binding domain"/>
    <property type="match status" value="1"/>
</dbReference>
<evidence type="ECO:0000256" key="1">
    <source>
        <dbReference type="PROSITE-ProRule" id="PRU00169"/>
    </source>
</evidence>
<dbReference type="SMART" id="SM00448">
    <property type="entry name" value="REC"/>
    <property type="match status" value="1"/>
</dbReference>
<dbReference type="Pfam" id="PF04397">
    <property type="entry name" value="LytTR"/>
    <property type="match status" value="1"/>
</dbReference>
<dbReference type="Pfam" id="PF00072">
    <property type="entry name" value="Response_reg"/>
    <property type="match status" value="1"/>
</dbReference>
<feature type="domain" description="HTH LytTR-type" evidence="3">
    <location>
        <begin position="137"/>
        <end position="235"/>
    </location>
</feature>
<evidence type="ECO:0000259" key="2">
    <source>
        <dbReference type="PROSITE" id="PS50110"/>
    </source>
</evidence>
<reference evidence="4 5" key="1">
    <citation type="submission" date="2023-07" db="EMBL/GenBank/DDBJ databases">
        <authorList>
            <person name="Lian W.-H."/>
        </authorList>
    </citation>
    <scope>NUCLEOTIDE SEQUENCE [LARGE SCALE GENOMIC DNA]</scope>
    <source>
        <strain evidence="4 5">SYSU DXS3180</strain>
    </source>
</reference>
<dbReference type="PANTHER" id="PTHR37299:SF1">
    <property type="entry name" value="STAGE 0 SPORULATION PROTEIN A HOMOLOG"/>
    <property type="match status" value="1"/>
</dbReference>
<sequence length="237" mass="27125">MNAQAVIRCIVTDDEPLAVNLLADYVNKTPGFELILKTTNVLDALDAVQQGRADLVFLDIQMPELTGIQFMKIIRGACKIIITTAYPEYALQGYEFDVVDYLLKPVTYERFVAATQKAIARLENKSAVVATNTIKHIFVKADYKIRKIDLNDILYIEALRDYTAIHLLNEKLLSLESLRNYESLLPETQFVRIHKSYIINTSKISFIERSKVIINKEYLPVGETYRKHFFSLIGVDK</sequence>
<dbReference type="EMBL" id="JAULBC010000002">
    <property type="protein sequence ID" value="MEX6687433.1"/>
    <property type="molecule type" value="Genomic_DNA"/>
</dbReference>
<accession>A0ABV3ZC60</accession>
<protein>
    <submittedName>
        <fullName evidence="4">LytTR family DNA-binding domain-containing protein</fullName>
    </submittedName>
</protein>
<dbReference type="Proteomes" id="UP001560573">
    <property type="component" value="Unassembled WGS sequence"/>
</dbReference>
<dbReference type="RefSeq" id="WP_369328838.1">
    <property type="nucleotide sequence ID" value="NZ_JAULBC010000002.1"/>
</dbReference>
<dbReference type="Gene3D" id="3.40.50.2300">
    <property type="match status" value="1"/>
</dbReference>
<dbReference type="InterPro" id="IPR011006">
    <property type="entry name" value="CheY-like_superfamily"/>
</dbReference>
<keyword evidence="1" id="KW-0597">Phosphoprotein</keyword>
<evidence type="ECO:0000259" key="3">
    <source>
        <dbReference type="PROSITE" id="PS50930"/>
    </source>
</evidence>
<gene>
    <name evidence="4" type="ORF">QTN47_08030</name>
</gene>
<comment type="caution">
    <text evidence="4">The sequence shown here is derived from an EMBL/GenBank/DDBJ whole genome shotgun (WGS) entry which is preliminary data.</text>
</comment>